<keyword evidence="1" id="KW-1133">Transmembrane helix</keyword>
<organism evidence="2 3">
    <name type="scientific">Ruminiclostridium papyrosolvens DSM 2782</name>
    <dbReference type="NCBI Taxonomy" id="588581"/>
    <lineage>
        <taxon>Bacteria</taxon>
        <taxon>Bacillati</taxon>
        <taxon>Bacillota</taxon>
        <taxon>Clostridia</taxon>
        <taxon>Eubacteriales</taxon>
        <taxon>Oscillospiraceae</taxon>
        <taxon>Ruminiclostridium</taxon>
    </lineage>
</organism>
<name>F1THH1_9FIRM</name>
<dbReference type="eggNOG" id="ENOG5033R62">
    <property type="taxonomic scope" value="Bacteria"/>
</dbReference>
<feature type="transmembrane region" description="Helical" evidence="1">
    <location>
        <begin position="7"/>
        <end position="25"/>
    </location>
</feature>
<proteinExistence type="predicted"/>
<dbReference type="RefSeq" id="WP_004621880.1">
    <property type="nucleotide sequence ID" value="NZ_ACXX02000016.1"/>
</dbReference>
<sequence>MRIEKWGFLLSYAIYLGFCIIFSIISKDTSAINTMIFAITIASTAFSISDLMFTKLDIDKKERESLYSLYHLTKYAKNFYINKIMEKYKDEADKMVSVLMELFDEAEIDKIISGSLTAEEKENYLDKIKEYSNDGVKDCLKKLLESDDEMSIEDDENDEKMIPEVLIFSKRNEKIKYILASSIAVMGLIALLVILTVRIEAIPYIINALTGLAFLAVILNLLLKEYYKANSLKKLTEEKNKLIRDISSRRS</sequence>
<protein>
    <submittedName>
        <fullName evidence="2">Uncharacterized protein</fullName>
    </submittedName>
</protein>
<dbReference type="Proteomes" id="UP000003860">
    <property type="component" value="Unassembled WGS sequence"/>
</dbReference>
<dbReference type="EMBL" id="ACXX02000016">
    <property type="protein sequence ID" value="EGD46174.1"/>
    <property type="molecule type" value="Genomic_DNA"/>
</dbReference>
<feature type="transmembrane region" description="Helical" evidence="1">
    <location>
        <begin position="201"/>
        <end position="223"/>
    </location>
</feature>
<dbReference type="OrthoDB" id="9834797at2"/>
<reference evidence="2" key="2">
    <citation type="submission" date="2011-01" db="EMBL/GenBank/DDBJ databases">
        <title>The Non-contiguous Finished genome of Clostridium papyrosolvens.</title>
        <authorList>
            <person name="Lucas S."/>
            <person name="Copeland A."/>
            <person name="Lapidus A."/>
            <person name="Cheng J.-F."/>
            <person name="Goodwin L."/>
            <person name="Pitluck S."/>
            <person name="Misra M."/>
            <person name="Chertkov O."/>
            <person name="Detter J.C."/>
            <person name="Han C."/>
            <person name="Tapia R."/>
            <person name="Land M."/>
            <person name="Hauser L."/>
            <person name="Kyrpides N."/>
            <person name="Ivanova N."/>
            <person name="Pagani I."/>
            <person name="Mouttaki H."/>
            <person name="He Z."/>
            <person name="Zhou J."/>
            <person name="Hemme C.L."/>
            <person name="Woyke T."/>
        </authorList>
    </citation>
    <scope>NUCLEOTIDE SEQUENCE [LARGE SCALE GENOMIC DNA]</scope>
    <source>
        <strain evidence="2">DSM 2782</strain>
    </source>
</reference>
<keyword evidence="1" id="KW-0812">Transmembrane</keyword>
<dbReference type="AlphaFoldDB" id="F1THH1"/>
<accession>F1THH1</accession>
<feature type="transmembrane region" description="Helical" evidence="1">
    <location>
        <begin position="177"/>
        <end position="195"/>
    </location>
</feature>
<keyword evidence="3" id="KW-1185">Reference proteome</keyword>
<comment type="caution">
    <text evidence="2">The sequence shown here is derived from an EMBL/GenBank/DDBJ whole genome shotgun (WGS) entry which is preliminary data.</text>
</comment>
<reference evidence="2" key="1">
    <citation type="submission" date="2009-07" db="EMBL/GenBank/DDBJ databases">
        <authorList>
            <consortium name="US DOE Joint Genome Institute (JGI-PGF)"/>
            <person name="Lucas S."/>
            <person name="Copeland A."/>
            <person name="Lapidus A."/>
            <person name="Glavina del Rio T."/>
            <person name="Tice H."/>
            <person name="Bruce D."/>
            <person name="Goodwin L."/>
            <person name="Pitluck S."/>
            <person name="Larimer F."/>
            <person name="Land M.L."/>
            <person name="Mouttaki H."/>
            <person name="He Z."/>
            <person name="Zhou J."/>
            <person name="Hemme C.L."/>
        </authorList>
    </citation>
    <scope>NUCLEOTIDE SEQUENCE</scope>
    <source>
        <strain evidence="2">DSM 2782</strain>
    </source>
</reference>
<keyword evidence="1" id="KW-0472">Membrane</keyword>
<gene>
    <name evidence="2" type="ORF">Cpap_0468</name>
</gene>
<evidence type="ECO:0000313" key="3">
    <source>
        <dbReference type="Proteomes" id="UP000003860"/>
    </source>
</evidence>
<evidence type="ECO:0000256" key="1">
    <source>
        <dbReference type="SAM" id="Phobius"/>
    </source>
</evidence>
<evidence type="ECO:0000313" key="2">
    <source>
        <dbReference type="EMBL" id="EGD46174.1"/>
    </source>
</evidence>
<feature type="transmembrane region" description="Helical" evidence="1">
    <location>
        <begin position="31"/>
        <end position="53"/>
    </location>
</feature>